<evidence type="ECO:0000256" key="3">
    <source>
        <dbReference type="ARBA" id="ARBA00022801"/>
    </source>
</evidence>
<dbReference type="PROSITE" id="PS51257">
    <property type="entry name" value="PROKAR_LIPOPROTEIN"/>
    <property type="match status" value="1"/>
</dbReference>
<dbReference type="InterPro" id="IPR036852">
    <property type="entry name" value="Peptidase_S8/S53_dom_sf"/>
</dbReference>
<evidence type="ECO:0000256" key="6">
    <source>
        <dbReference type="RuleBase" id="RU003355"/>
    </source>
</evidence>
<evidence type="ECO:0000256" key="5">
    <source>
        <dbReference type="PROSITE-ProRule" id="PRU01240"/>
    </source>
</evidence>
<dbReference type="PROSITE" id="PS00138">
    <property type="entry name" value="SUBTILASE_SER"/>
    <property type="match status" value="1"/>
</dbReference>
<evidence type="ECO:0000256" key="2">
    <source>
        <dbReference type="ARBA" id="ARBA00022670"/>
    </source>
</evidence>
<dbReference type="PRINTS" id="PR00723">
    <property type="entry name" value="SUBTILISIN"/>
</dbReference>
<dbReference type="Gene3D" id="3.40.50.200">
    <property type="entry name" value="Peptidase S8/S53 domain"/>
    <property type="match status" value="1"/>
</dbReference>
<dbReference type="PROSITE" id="PS00136">
    <property type="entry name" value="SUBTILASE_ASP"/>
    <property type="match status" value="1"/>
</dbReference>
<feature type="active site" description="Charge relay system" evidence="5">
    <location>
        <position position="185"/>
    </location>
</feature>
<dbReference type="PANTHER" id="PTHR43806">
    <property type="entry name" value="PEPTIDASE S8"/>
    <property type="match status" value="1"/>
</dbReference>
<name>A0AA37VED3_9BACT</name>
<dbReference type="Pfam" id="PF00082">
    <property type="entry name" value="Peptidase_S8"/>
    <property type="match status" value="1"/>
</dbReference>
<dbReference type="InterPro" id="IPR000209">
    <property type="entry name" value="Peptidase_S8/S53_dom"/>
</dbReference>
<dbReference type="InterPro" id="IPR015500">
    <property type="entry name" value="Peptidase_S8_subtilisin-rel"/>
</dbReference>
<keyword evidence="2 5" id="KW-0645">Protease</keyword>
<evidence type="ECO:0000256" key="1">
    <source>
        <dbReference type="ARBA" id="ARBA00011073"/>
    </source>
</evidence>
<keyword evidence="9" id="KW-1185">Reference proteome</keyword>
<protein>
    <recommendedName>
        <fullName evidence="7">Peptidase S8/S53 domain-containing protein</fullName>
    </recommendedName>
</protein>
<dbReference type="InterPro" id="IPR023828">
    <property type="entry name" value="Peptidase_S8_Ser-AS"/>
</dbReference>
<dbReference type="InterPro" id="IPR022398">
    <property type="entry name" value="Peptidase_S8_His-AS"/>
</dbReference>
<dbReference type="AlphaFoldDB" id="A0AA37VED3"/>
<accession>A0AA37VED3</accession>
<dbReference type="PROSITE" id="PS51892">
    <property type="entry name" value="SUBTILASE"/>
    <property type="match status" value="1"/>
</dbReference>
<keyword evidence="4 5" id="KW-0720">Serine protease</keyword>
<dbReference type="Proteomes" id="UP001161325">
    <property type="component" value="Unassembled WGS sequence"/>
</dbReference>
<dbReference type="EMBL" id="BRXS01000002">
    <property type="protein sequence ID" value="GLC24974.1"/>
    <property type="molecule type" value="Genomic_DNA"/>
</dbReference>
<feature type="active site" description="Charge relay system" evidence="5">
    <location>
        <position position="232"/>
    </location>
</feature>
<dbReference type="InterPro" id="IPR023827">
    <property type="entry name" value="Peptidase_S8_Asp-AS"/>
</dbReference>
<proteinExistence type="inferred from homology"/>
<comment type="caution">
    <text evidence="8">The sequence shown here is derived from an EMBL/GenBank/DDBJ whole genome shotgun (WGS) entry which is preliminary data.</text>
</comment>
<evidence type="ECO:0000259" key="7">
    <source>
        <dbReference type="Pfam" id="PF00082"/>
    </source>
</evidence>
<evidence type="ECO:0000313" key="8">
    <source>
        <dbReference type="EMBL" id="GLC24974.1"/>
    </source>
</evidence>
<dbReference type="PANTHER" id="PTHR43806:SF11">
    <property type="entry name" value="CEREVISIN-RELATED"/>
    <property type="match status" value="1"/>
</dbReference>
<gene>
    <name evidence="8" type="ORF">rosag_14870</name>
</gene>
<dbReference type="PROSITE" id="PS00137">
    <property type="entry name" value="SUBTILASE_HIS"/>
    <property type="match status" value="1"/>
</dbReference>
<feature type="domain" description="Peptidase S8/S53" evidence="7">
    <location>
        <begin position="176"/>
        <end position="473"/>
    </location>
</feature>
<keyword evidence="3 5" id="KW-0378">Hydrolase</keyword>
<organism evidence="8 9">
    <name type="scientific">Roseisolibacter agri</name>
    <dbReference type="NCBI Taxonomy" id="2014610"/>
    <lineage>
        <taxon>Bacteria</taxon>
        <taxon>Pseudomonadati</taxon>
        <taxon>Gemmatimonadota</taxon>
        <taxon>Gemmatimonadia</taxon>
        <taxon>Gemmatimonadales</taxon>
        <taxon>Gemmatimonadaceae</taxon>
        <taxon>Roseisolibacter</taxon>
    </lineage>
</organism>
<dbReference type="SUPFAM" id="SSF52743">
    <property type="entry name" value="Subtilisin-like"/>
    <property type="match status" value="1"/>
</dbReference>
<feature type="active site" description="Charge relay system" evidence="5">
    <location>
        <position position="425"/>
    </location>
</feature>
<reference evidence="8" key="1">
    <citation type="submission" date="2022-08" db="EMBL/GenBank/DDBJ databases">
        <title>Draft genome sequencing of Roseisolibacter agri AW1220.</title>
        <authorList>
            <person name="Tobiishi Y."/>
            <person name="Tonouchi A."/>
        </authorList>
    </citation>
    <scope>NUCLEOTIDE SEQUENCE</scope>
    <source>
        <strain evidence="8">AW1220</strain>
    </source>
</reference>
<dbReference type="GO" id="GO:0004252">
    <property type="term" value="F:serine-type endopeptidase activity"/>
    <property type="evidence" value="ECO:0007669"/>
    <property type="project" value="UniProtKB-UniRule"/>
</dbReference>
<dbReference type="InterPro" id="IPR050131">
    <property type="entry name" value="Peptidase_S8_subtilisin-like"/>
</dbReference>
<evidence type="ECO:0000256" key="4">
    <source>
        <dbReference type="ARBA" id="ARBA00022825"/>
    </source>
</evidence>
<dbReference type="GO" id="GO:0006508">
    <property type="term" value="P:proteolysis"/>
    <property type="evidence" value="ECO:0007669"/>
    <property type="project" value="UniProtKB-KW"/>
</dbReference>
<sequence length="486" mass="49720">MRGPRAERAMRQHAAWRTARAAAATATIGLLMIACTDPIAPRGARTTAGSAAAAISSAAVDVDLGTTLVTFRAQDVPANFEARVAALGGRVVLTVPQIGVASVMVGEAGAASLAAASDVLAVGPEAAPTPGGVQLRGPTAPAGPPIDFLSEPLGFLQQWHLELVGADDALAAGRTGEGALIGVIDTGIYYDHPDLAPNYAGGRNFFAPYCALDPQRLPSTCDPDDPVDDLFHGTAVAGIIAAAANGVGMVGVAPKARLLAARVCGRTVGCPEAALLAGIVYAADQRVDAMNISVNGYQLIARRYSPMFAAFQRAVAYAHARGALVVAAAGNEDFDLNHLGQYAPGLPDALKQLWNQGTLLLVSGLGPDARPSTLFGTVFTNRGMMIDLAAPSGTFPELESLVWSTSSPLGPDLPGVLWTGFIGTSFATPHVTGAAAQVVGAYGHIGPSRIAARLRQTATDLGKVGHDEVYGDGLVNVAAAVGLPMW</sequence>
<comment type="similarity">
    <text evidence="1 5 6">Belongs to the peptidase S8 family.</text>
</comment>
<evidence type="ECO:0000313" key="9">
    <source>
        <dbReference type="Proteomes" id="UP001161325"/>
    </source>
</evidence>